<dbReference type="KEGG" id="ypr:BZ20_4187"/>
<name>A0A0C5IMX0_YERPU</name>
<dbReference type="GO" id="GO:0004674">
    <property type="term" value="F:protein serine/threonine kinase activity"/>
    <property type="evidence" value="ECO:0007669"/>
    <property type="project" value="InterPro"/>
</dbReference>
<keyword evidence="7" id="KW-1185">Reference proteome</keyword>
<reference evidence="4" key="1">
    <citation type="submission" date="2014-10" db="EMBL/GenBank/DDBJ databases">
        <title>Microevolution of YopO across Yersinia lineages.</title>
        <authorList>
            <person name="Veazey S.R."/>
            <person name="Bergman M.A."/>
        </authorList>
    </citation>
    <scope>NUCLEOTIDE SEQUENCE</scope>
    <source>
        <strain evidence="4">IP 2775</strain>
        <strain evidence="3">IP 2777</strain>
    </source>
</reference>
<dbReference type="InterPro" id="IPR008271">
    <property type="entry name" value="Ser/Thr_kinase_AS"/>
</dbReference>
<evidence type="ECO:0000313" key="7">
    <source>
        <dbReference type="Proteomes" id="UP000268669"/>
    </source>
</evidence>
<evidence type="ECO:0000256" key="1">
    <source>
        <dbReference type="SAM" id="Coils"/>
    </source>
</evidence>
<dbReference type="InterPro" id="IPR043119">
    <property type="entry name" value="Rac1-bd_C"/>
</dbReference>
<dbReference type="Gene3D" id="1.20.58.1230">
    <property type="entry name" value="Rac1-binding domain, C-terminal subdomain"/>
    <property type="match status" value="1"/>
</dbReference>
<sequence length="732" mass="81731">MKSVKIMGTMPPSISLAKAHERISQHWQNPVGELNIGGKRYRIIDNQVLRLNPHSGFSLFREGVGKIFSGKMFNFSIARNLTDTLHAAQKTTSQELRSDIPNALSNLFGAKPQTELPLGWKGEPLSGAPDLEGMRVAETDKFAEGESHISIIETKDKQRLVAKIERSIAEGHLFAELEAYKHIYKTAGKHPNLANVHGMAVVPYGNRKEEALLMDEVDGWRCSDTLRTLADSWKQGKINSEAYWGTIKFIAHRLLDVTNHLAKAGVVHNDIKPGNVVFDRASGEPVVIDLGLHSRSGEQPKGFTESFKAPELGVGNLGASEKSDVFLVVSTLLHCIEGFEKNPEIKPNQGLRFITSEPAHVMDENGYPIHRPGIAGVETAYTRFITDILGVSADSRPDSNEARLHEFLSDGTIDEESAKQILKDTLTGEMSPLSTDVRRITPKKLRELSDLLRTHLSSAATKQLDMGGVLSDLDTMLVALDKAEREGGVDKDQLKSFNSLILKTYRVIEDYVKGREGDTKNSSTEVSPYHRSNFMLSIVEPSLQRIQKHLDQTHSFSDIGSLVRAHKHLETLLEVLVTLSQQGQPVSSETYGFLNRLAEAKITLSQQLNTLQQQQESAKAQLSILINRSGSWADVARQSLQRFDSTRPVVKFGTEQYTAIHRQMMAAHAAITLQEVSEFTDDMRNFTVDSIPLLIQLGRSSLMDEHLVEQREKLRELTTIAERLNRLEREWM</sequence>
<dbReference type="EMBL" id="CP033712">
    <property type="protein sequence ID" value="AYW89930.1"/>
    <property type="molecule type" value="Genomic_DNA"/>
</dbReference>
<dbReference type="SUPFAM" id="SSF56112">
    <property type="entry name" value="Protein kinase-like (PK-like)"/>
    <property type="match status" value="1"/>
</dbReference>
<dbReference type="EMBL" id="KT307967">
    <property type="protein sequence ID" value="ALG88383.1"/>
    <property type="molecule type" value="Genomic_DNA"/>
</dbReference>
<dbReference type="Proteomes" id="UP000268669">
    <property type="component" value="Plasmid unnamed"/>
</dbReference>
<reference evidence="6 7" key="3">
    <citation type="submission" date="2018-11" db="EMBL/GenBank/DDBJ databases">
        <title>FDA dAtabase for Regulatory Grade micrObial Sequences (FDA-ARGOS): Supporting development and validation of Infectious Disease Dx tests.</title>
        <authorList>
            <person name="Bliska J."/>
            <person name="Cleland M.-M."/>
            <person name="Tallon L."/>
            <person name="Sadzewicz L."/>
            <person name="Zhao X."/>
            <person name="Vavikolanu K."/>
            <person name="Mehta A."/>
            <person name="Aluvathingal J."/>
            <person name="Nadendla S."/>
            <person name="Yan Y."/>
            <person name="Sichtig H."/>
        </authorList>
    </citation>
    <scope>NUCLEOTIDE SEQUENCE [LARGE SCALE GENOMIC DNA]</scope>
    <source>
        <strain evidence="6 7">FDAARGOS_581</strain>
        <plasmid evidence="6 7">unnamed</plasmid>
    </source>
</reference>
<dbReference type="InterPro" id="IPR000719">
    <property type="entry name" value="Prot_kinase_dom"/>
</dbReference>
<feature type="coiled-coil region" evidence="1">
    <location>
        <begin position="594"/>
        <end position="628"/>
    </location>
</feature>
<keyword evidence="1" id="KW-0175">Coiled coil</keyword>
<evidence type="ECO:0000313" key="6">
    <source>
        <dbReference type="EMBL" id="AYW89930.1"/>
    </source>
</evidence>
<keyword evidence="5" id="KW-0808">Transferase</keyword>
<dbReference type="Gene3D" id="1.10.510.10">
    <property type="entry name" value="Transferase(Phosphotransferase) domain 1"/>
    <property type="match status" value="1"/>
</dbReference>
<evidence type="ECO:0000313" key="4">
    <source>
        <dbReference type="EMBL" id="AJP36639.1"/>
    </source>
</evidence>
<dbReference type="GO" id="GO:0005524">
    <property type="term" value="F:ATP binding"/>
    <property type="evidence" value="ECO:0007669"/>
    <property type="project" value="InterPro"/>
</dbReference>
<dbReference type="PANTHER" id="PTHR44167">
    <property type="entry name" value="OVARIAN-SPECIFIC SERINE/THREONINE-PROTEIN KINASE LOK-RELATED"/>
    <property type="match status" value="1"/>
</dbReference>
<geneLocation type="plasmid" evidence="6 7">
    <name>unnamed</name>
</geneLocation>
<evidence type="ECO:0000313" key="3">
    <source>
        <dbReference type="EMBL" id="AJP36638.1"/>
    </source>
</evidence>
<gene>
    <name evidence="6" type="ORF">EGX47_00335</name>
</gene>
<dbReference type="OMA" id="QLDMGVV"/>
<dbReference type="SMR" id="A0A0C5IMX0"/>
<dbReference type="Pfam" id="PF00069">
    <property type="entry name" value="Pkinase"/>
    <property type="match status" value="1"/>
</dbReference>
<evidence type="ECO:0000259" key="2">
    <source>
        <dbReference type="PROSITE" id="PS50011"/>
    </source>
</evidence>
<dbReference type="PROSITE" id="PS00108">
    <property type="entry name" value="PROTEIN_KINASE_ST"/>
    <property type="match status" value="1"/>
</dbReference>
<feature type="domain" description="Protein kinase" evidence="2">
    <location>
        <begin position="136"/>
        <end position="408"/>
    </location>
</feature>
<evidence type="ECO:0000313" key="5">
    <source>
        <dbReference type="EMBL" id="ALG88383.1"/>
    </source>
</evidence>
<reference evidence="5" key="2">
    <citation type="submission" date="2015-07" db="EMBL/GenBank/DDBJ databases">
        <title>Yersinia pseudotuberculosis virulence plasmid from strain IP2666.</title>
        <authorList>
            <person name="Isberg R.R."/>
            <person name="Davis K.M."/>
            <person name="Kumamoto J.J."/>
        </authorList>
    </citation>
    <scope>NUCLEOTIDE SEQUENCE</scope>
    <source>
        <strain evidence="5">IP2666</strain>
        <plasmid evidence="5">pYV2666</plasmid>
    </source>
</reference>
<dbReference type="PROSITE" id="PS50011">
    <property type="entry name" value="PROTEIN_KINASE_DOM"/>
    <property type="match status" value="1"/>
</dbReference>
<geneLocation type="plasmid" evidence="5">
    <name>pYV2666</name>
</geneLocation>
<dbReference type="AlphaFoldDB" id="A0A0C5IMX0"/>
<dbReference type="PANTHER" id="PTHR44167:SF31">
    <property type="entry name" value="PROTEIN CBG02007"/>
    <property type="match status" value="1"/>
</dbReference>
<dbReference type="InterPro" id="IPR019093">
    <property type="entry name" value="Rac1-binding_domain"/>
</dbReference>
<dbReference type="InterPro" id="IPR003547">
    <property type="entry name" value="Ser/thr_kinase_yersinia-type"/>
</dbReference>
<keyword evidence="5" id="KW-0614">Plasmid</keyword>
<dbReference type="EMBL" id="KP057607">
    <property type="protein sequence ID" value="AJP36638.1"/>
    <property type="molecule type" value="Genomic_DNA"/>
</dbReference>
<proteinExistence type="predicted"/>
<dbReference type="Pfam" id="PF09632">
    <property type="entry name" value="Rac1"/>
    <property type="match status" value="1"/>
</dbReference>
<organism evidence="4">
    <name type="scientific">Yersinia pseudotuberculosis</name>
    <dbReference type="NCBI Taxonomy" id="633"/>
    <lineage>
        <taxon>Bacteria</taxon>
        <taxon>Pseudomonadati</taxon>
        <taxon>Pseudomonadota</taxon>
        <taxon>Gammaproteobacteria</taxon>
        <taxon>Enterobacterales</taxon>
        <taxon>Yersiniaceae</taxon>
        <taxon>Yersinia</taxon>
    </lineage>
</organism>
<dbReference type="EMBL" id="KP057608">
    <property type="protein sequence ID" value="AJP36639.1"/>
    <property type="molecule type" value="Genomic_DNA"/>
</dbReference>
<keyword evidence="5" id="KW-0418">Kinase</keyword>
<dbReference type="GO" id="GO:0005737">
    <property type="term" value="C:cytoplasm"/>
    <property type="evidence" value="ECO:0007669"/>
    <property type="project" value="TreeGrafter"/>
</dbReference>
<dbReference type="InterPro" id="IPR043120">
    <property type="entry name" value="Rac1-db_N"/>
</dbReference>
<dbReference type="InterPro" id="IPR011009">
    <property type="entry name" value="Kinase-like_dom_sf"/>
</dbReference>
<accession>A0A0C5IMX0</accession>
<dbReference type="PRINTS" id="PR01373">
    <property type="entry name" value="YERSSTKINASE"/>
</dbReference>
<dbReference type="SMART" id="SM00220">
    <property type="entry name" value="S_TKc"/>
    <property type="match status" value="1"/>
</dbReference>
<protein>
    <submittedName>
        <fullName evidence="4">YopO</fullName>
    </submittedName>
    <submittedName>
        <fullName evidence="5 6">protein kinase YpkA</fullName>
    </submittedName>
</protein>
<dbReference type="Gene3D" id="1.20.120.1330">
    <property type="entry name" value="Rac1-binding domain, N-terminal GTPase binding subdomain"/>
    <property type="match status" value="1"/>
</dbReference>
<dbReference type="RefSeq" id="WP_011191359.1">
    <property type="nucleotide sequence ID" value="NZ_AP024606.1"/>
</dbReference>